<protein>
    <submittedName>
        <fullName evidence="2">Uncharacterized protein</fullName>
    </submittedName>
</protein>
<dbReference type="KEGG" id="hale:G3A49_13385"/>
<proteinExistence type="predicted"/>
<sequence length="140" mass="14783">MHDDGFPGSAGIAVDAFEGKILGSILIPTFQLILLKMAVSLSDLPSPESAFIDPVQYALLMVGVLGVFGVGLTIVSIIGSYSIAGIPGVMAYLVFDLLVGKMLNAEALAVGTLLISVVFFGVLFWVRGKVNQPSHRGLYR</sequence>
<feature type="transmembrane region" description="Helical" evidence="1">
    <location>
        <begin position="103"/>
        <end position="126"/>
    </location>
</feature>
<reference evidence="2 3" key="1">
    <citation type="submission" date="2020-02" db="EMBL/GenBank/DDBJ databases">
        <title>Whole genome sequence of Haloferax alexandrinus pws1.</title>
        <authorList>
            <person name="Verma D.K."/>
            <person name="Gopal K."/>
            <person name="Prasad E.S."/>
        </authorList>
    </citation>
    <scope>NUCLEOTIDE SEQUENCE [LARGE SCALE GENOMIC DNA]</scope>
    <source>
        <strain evidence="3">wsp1</strain>
    </source>
</reference>
<evidence type="ECO:0000313" key="2">
    <source>
        <dbReference type="EMBL" id="QIB79071.1"/>
    </source>
</evidence>
<keyword evidence="1" id="KW-0812">Transmembrane</keyword>
<gene>
    <name evidence="2" type="ORF">G3A49_13385</name>
</gene>
<keyword evidence="1" id="KW-0472">Membrane</keyword>
<evidence type="ECO:0000256" key="1">
    <source>
        <dbReference type="SAM" id="Phobius"/>
    </source>
</evidence>
<organism evidence="2 3">
    <name type="scientific">Haloferax volcanii</name>
    <name type="common">Halobacterium volcanii</name>
    <dbReference type="NCBI Taxonomy" id="2246"/>
    <lineage>
        <taxon>Archaea</taxon>
        <taxon>Methanobacteriati</taxon>
        <taxon>Methanobacteriota</taxon>
        <taxon>Stenosarchaea group</taxon>
        <taxon>Halobacteria</taxon>
        <taxon>Halobacteriales</taxon>
        <taxon>Haloferacaceae</taxon>
        <taxon>Haloferax</taxon>
    </lineage>
</organism>
<evidence type="ECO:0000313" key="3">
    <source>
        <dbReference type="Proteomes" id="UP000465667"/>
    </source>
</evidence>
<feature type="transmembrane region" description="Helical" evidence="1">
    <location>
        <begin position="59"/>
        <end position="83"/>
    </location>
</feature>
<keyword evidence="1" id="KW-1133">Transmembrane helix</keyword>
<dbReference type="AlphaFoldDB" id="A0A6C0UXF1"/>
<dbReference type="EMBL" id="CP048738">
    <property type="protein sequence ID" value="QIB79071.1"/>
    <property type="molecule type" value="Genomic_DNA"/>
</dbReference>
<accession>A0A6C0UXF1</accession>
<dbReference type="Proteomes" id="UP000465667">
    <property type="component" value="Chromosome"/>
</dbReference>
<dbReference type="GeneID" id="44084420"/>
<name>A0A6C0UXF1_HALVO</name>
<dbReference type="RefSeq" id="WP_163489344.1">
    <property type="nucleotide sequence ID" value="NZ_CP048738.1"/>
</dbReference>